<sequence length="644" mass="70731">MLSAGDITPEILHAFEKACKGYFQNKDVAKDKQDGLAVLDFKDFMSRLRGAFLPTGWEDNLKSDILSMRQGDQGFWEWYNSMTVKNLLLKNTTSHMDITKIREQLTANMATSPKERVRYEHADKITEFEKWIKDASKRARATTSKPRAALGEPSQYTNTNSSSTATAAASSTDSSSKPFFKPKQLSPAEKDLLRENVNQAYIDLFKKKDSKPKAVAALFDRSRGRDQSRSGRLSGGHHDRRSASPQRDTMDGAAGLASEEVWSLSPTPRHPVAVVLGRSENPVAYMALNDDDVILMGEGEEYSSDEDDAAKTIHAPSTSKEELKAPLHVDHLFWRCAVSGGGSVGSLLPVYDALIDHGAHAVLIHDSLVTELNLKRRRLPKPEEVETAFPSPGEKNRTTTLTEYIKLTLYDPVSNWAAQTVCAIIAPLLCSPIILGLPFISFNDIIVDVRLRTAVCKTDGIDLLNPIRPDRKILNSTPLTESQQRRAARVIAREEDSKARILKVIFSNDKPVESDKSVFWEAAGLRLRDGAELRVHTCLDGGVQYNLISGDCTSHLDLTRRTLDVPIKHAGVVGGANVVLELTEFVTLKLASPDFEFVTKDIVALIIPVAAALSSQILLGAPFLSDNGVMVDVNCGGVSIPASN</sequence>
<gene>
    <name evidence="2" type="ORF">FIBSPDRAFT_901518</name>
</gene>
<organism evidence="2 3">
    <name type="scientific">Athelia psychrophila</name>
    <dbReference type="NCBI Taxonomy" id="1759441"/>
    <lineage>
        <taxon>Eukaryota</taxon>
        <taxon>Fungi</taxon>
        <taxon>Dikarya</taxon>
        <taxon>Basidiomycota</taxon>
        <taxon>Agaricomycotina</taxon>
        <taxon>Agaricomycetes</taxon>
        <taxon>Agaricomycetidae</taxon>
        <taxon>Atheliales</taxon>
        <taxon>Atheliaceae</taxon>
        <taxon>Athelia</taxon>
    </lineage>
</organism>
<feature type="compositionally biased region" description="Low complexity" evidence="1">
    <location>
        <begin position="157"/>
        <end position="176"/>
    </location>
</feature>
<evidence type="ECO:0000313" key="3">
    <source>
        <dbReference type="Proteomes" id="UP000076532"/>
    </source>
</evidence>
<dbReference type="STRING" id="436010.A0A165X2U6"/>
<feature type="region of interest" description="Disordered" evidence="1">
    <location>
        <begin position="218"/>
        <end position="253"/>
    </location>
</feature>
<dbReference type="Proteomes" id="UP000076532">
    <property type="component" value="Unassembled WGS sequence"/>
</dbReference>
<dbReference type="InterPro" id="IPR021109">
    <property type="entry name" value="Peptidase_aspartic_dom_sf"/>
</dbReference>
<accession>A0A165X2U6</accession>
<name>A0A165X2U6_9AGAM</name>
<feature type="compositionally biased region" description="Basic and acidic residues" evidence="1">
    <location>
        <begin position="220"/>
        <end position="229"/>
    </location>
</feature>
<dbReference type="CDD" id="cd00303">
    <property type="entry name" value="retropepsin_like"/>
    <property type="match status" value="1"/>
</dbReference>
<proteinExistence type="predicted"/>
<dbReference type="EMBL" id="KV417730">
    <property type="protein sequence ID" value="KZP08146.1"/>
    <property type="molecule type" value="Genomic_DNA"/>
</dbReference>
<protein>
    <submittedName>
        <fullName evidence="2">Uncharacterized protein</fullName>
    </submittedName>
</protein>
<evidence type="ECO:0000256" key="1">
    <source>
        <dbReference type="SAM" id="MobiDB-lite"/>
    </source>
</evidence>
<reference evidence="2 3" key="1">
    <citation type="journal article" date="2016" name="Mol. Biol. Evol.">
        <title>Comparative Genomics of Early-Diverging Mushroom-Forming Fungi Provides Insights into the Origins of Lignocellulose Decay Capabilities.</title>
        <authorList>
            <person name="Nagy L.G."/>
            <person name="Riley R."/>
            <person name="Tritt A."/>
            <person name="Adam C."/>
            <person name="Daum C."/>
            <person name="Floudas D."/>
            <person name="Sun H."/>
            <person name="Yadav J.S."/>
            <person name="Pangilinan J."/>
            <person name="Larsson K.H."/>
            <person name="Matsuura K."/>
            <person name="Barry K."/>
            <person name="Labutti K."/>
            <person name="Kuo R."/>
            <person name="Ohm R.A."/>
            <person name="Bhattacharya S.S."/>
            <person name="Shirouzu T."/>
            <person name="Yoshinaga Y."/>
            <person name="Martin F.M."/>
            <person name="Grigoriev I.V."/>
            <person name="Hibbett D.S."/>
        </authorList>
    </citation>
    <scope>NUCLEOTIDE SEQUENCE [LARGE SCALE GENOMIC DNA]</scope>
    <source>
        <strain evidence="2 3">CBS 109695</strain>
    </source>
</reference>
<dbReference type="AlphaFoldDB" id="A0A165X2U6"/>
<keyword evidence="3" id="KW-1185">Reference proteome</keyword>
<evidence type="ECO:0000313" key="2">
    <source>
        <dbReference type="EMBL" id="KZP08146.1"/>
    </source>
</evidence>
<feature type="region of interest" description="Disordered" evidence="1">
    <location>
        <begin position="139"/>
        <end position="187"/>
    </location>
</feature>
<dbReference type="OrthoDB" id="2369050at2759"/>
<dbReference type="Gene3D" id="2.40.70.10">
    <property type="entry name" value="Acid Proteases"/>
    <property type="match status" value="2"/>
</dbReference>